<dbReference type="AlphaFoldDB" id="A0A169T0I5"/>
<protein>
    <recommendedName>
        <fullName evidence="2">Zinc-ribbon domain-containing protein</fullName>
    </recommendedName>
</protein>
<keyword evidence="1" id="KW-0812">Transmembrane</keyword>
<reference evidence="3" key="1">
    <citation type="submission" date="2015-09" db="EMBL/GenBank/DDBJ databases">
        <title>Distribution of SCCmec types in fusidic acid resistant Staphylococcus epidermidis and identification of a novel SCC7684 element.</title>
        <authorList>
            <person name="Chen H.J."/>
            <person name="Teng L.J."/>
        </authorList>
    </citation>
    <scope>NUCLEOTIDE SEQUENCE</scope>
    <source>
        <strain evidence="3">NTUH-3553</strain>
    </source>
</reference>
<feature type="transmembrane region" description="Helical" evidence="1">
    <location>
        <begin position="394"/>
        <end position="421"/>
    </location>
</feature>
<evidence type="ECO:0000256" key="1">
    <source>
        <dbReference type="SAM" id="Phobius"/>
    </source>
</evidence>
<evidence type="ECO:0000313" key="3">
    <source>
        <dbReference type="EMBL" id="BAU98220.1"/>
    </source>
</evidence>
<organism evidence="3">
    <name type="scientific">Staphylococcus epidermidis</name>
    <dbReference type="NCBI Taxonomy" id="1282"/>
    <lineage>
        <taxon>Bacteria</taxon>
        <taxon>Bacillati</taxon>
        <taxon>Bacillota</taxon>
        <taxon>Bacilli</taxon>
        <taxon>Bacillales</taxon>
        <taxon>Staphylococcaceae</taxon>
        <taxon>Staphylococcus</taxon>
    </lineage>
</organism>
<dbReference type="EMBL" id="LC085181">
    <property type="protein sequence ID" value="BAU98220.1"/>
    <property type="molecule type" value="Genomic_DNA"/>
</dbReference>
<dbReference type="InterPro" id="IPR026870">
    <property type="entry name" value="Zinc_ribbon_dom"/>
</dbReference>
<proteinExistence type="predicted"/>
<feature type="transmembrane region" description="Helical" evidence="1">
    <location>
        <begin position="363"/>
        <end position="388"/>
    </location>
</feature>
<evidence type="ECO:0000259" key="2">
    <source>
        <dbReference type="Pfam" id="PF13240"/>
    </source>
</evidence>
<keyword evidence="1" id="KW-1133">Transmembrane helix</keyword>
<sequence>MKFCPECGNKLIDGAKFCPECGYKIANLNNVSNIRDVHIEEGYKNSDNSIKISSDEYIKKILRESDFTNIDITPNISEKKLVNASVSIAQNTDPNTLIALIDTSLLTNGKSGVVFTGSEFFIKNNFSDSLRVPFKDLLSAKHSIDTTFNKKGIAIEEEKVIIEYKDGATVNLNANTYGKDIPYKLLANFLNEFDKNVDKISSKNQVVQLNQMNEKIIKLYFRIIIAYLKDDDGIIDSKEYKELIILMTKVKISKIVAKELREYRFEHKENLTIDELIEELQYELNEADLSDTSVIQSLGMDMISMNSDKLDDLTNDVVLMRNLNRLNFTDKQIQFAVHKIKAEKKILEEIMTDSQIKETAKELAAIASGAGVSLGALAITGAVGGLGMGVTSGLFALAFTLSTGTLFVGLAAITSAGFGVYKGVKYFSGTGELEKYGIRIQALQDNIKQMRIANNYIIEDINWLSEKLSHFAEKLKHSNEMSNELYEEIKILLSQNQLLASAGTLIEEEELNSEYELLKTSVPASLNLSKYNELLAKNTNKVYADEVIKKAYVVSGDLDEQNDLSSIELKEDVTLEELETVKAILEEIGYFDTKAASIAQGKSLAKKGFSNFKKSFLGGEDFE</sequence>
<accession>A0A169T0I5</accession>
<dbReference type="Pfam" id="PF13240">
    <property type="entry name" value="Zn_Ribbon_1"/>
    <property type="match status" value="1"/>
</dbReference>
<feature type="domain" description="Zinc-ribbon" evidence="2">
    <location>
        <begin position="3"/>
        <end position="25"/>
    </location>
</feature>
<dbReference type="RefSeq" id="WP_000666921.1">
    <property type="nucleotide sequence ID" value="NZ_JAHCPW010000004.1"/>
</dbReference>
<name>A0A169T0I5_STAEP</name>
<keyword evidence="1" id="KW-0472">Membrane</keyword>